<dbReference type="PROSITE" id="PS01230">
    <property type="entry name" value="TRMA_1"/>
    <property type="match status" value="1"/>
</dbReference>
<evidence type="ECO:0000256" key="5">
    <source>
        <dbReference type="PROSITE-ProRule" id="PRU10015"/>
    </source>
</evidence>
<dbReference type="GO" id="GO:0070041">
    <property type="term" value="F:rRNA (uridine-C5-)-methyltransferase activity"/>
    <property type="evidence" value="ECO:0007669"/>
    <property type="project" value="UniProtKB-ARBA"/>
</dbReference>
<dbReference type="Proteomes" id="UP000269883">
    <property type="component" value="Chromosome"/>
</dbReference>
<gene>
    <name evidence="7" type="ORF">DFE_3040</name>
</gene>
<dbReference type="PANTHER" id="PTHR11061:SF30">
    <property type="entry name" value="TRNA (URACIL(54)-C(5))-METHYLTRANSFERASE"/>
    <property type="match status" value="1"/>
</dbReference>
<feature type="binding site" evidence="4">
    <location>
        <position position="385"/>
    </location>
    <ligand>
        <name>S-adenosyl-L-methionine</name>
        <dbReference type="ChEBI" id="CHEBI:59789"/>
    </ligand>
</feature>
<feature type="active site" evidence="5">
    <location>
        <position position="412"/>
    </location>
</feature>
<dbReference type="OrthoDB" id="9804590at2"/>
<evidence type="ECO:0000256" key="4">
    <source>
        <dbReference type="PROSITE-ProRule" id="PRU01024"/>
    </source>
</evidence>
<dbReference type="InterPro" id="IPR002792">
    <property type="entry name" value="TRAM_dom"/>
</dbReference>
<dbReference type="FunFam" id="2.40.50.140:FF:000097">
    <property type="entry name" value="23S rRNA (uracil(1939)-C(5))-methyltransferase RlmD"/>
    <property type="match status" value="1"/>
</dbReference>
<dbReference type="Gene3D" id="2.40.50.1070">
    <property type="match status" value="1"/>
</dbReference>
<dbReference type="Pfam" id="PF01938">
    <property type="entry name" value="TRAM"/>
    <property type="match status" value="1"/>
</dbReference>
<keyword evidence="1 4" id="KW-0489">Methyltransferase</keyword>
<dbReference type="NCBIfam" id="TIGR00479">
    <property type="entry name" value="rumA"/>
    <property type="match status" value="1"/>
</dbReference>
<dbReference type="SUPFAM" id="SSF53335">
    <property type="entry name" value="S-adenosyl-L-methionine-dependent methyltransferases"/>
    <property type="match status" value="1"/>
</dbReference>
<feature type="active site" description="Nucleophile" evidence="4">
    <location>
        <position position="412"/>
    </location>
</feature>
<protein>
    <submittedName>
        <fullName evidence="7">23S rRNA (Uracil-5-)-methyltransferase RumA</fullName>
    </submittedName>
</protein>
<dbReference type="CDD" id="cd02440">
    <property type="entry name" value="AdoMet_MTases"/>
    <property type="match status" value="1"/>
</dbReference>
<organism evidence="7 8">
    <name type="scientific">Desulfovibrio ferrophilus</name>
    <dbReference type="NCBI Taxonomy" id="241368"/>
    <lineage>
        <taxon>Bacteria</taxon>
        <taxon>Pseudomonadati</taxon>
        <taxon>Thermodesulfobacteriota</taxon>
        <taxon>Desulfovibrionia</taxon>
        <taxon>Desulfovibrionales</taxon>
        <taxon>Desulfovibrionaceae</taxon>
        <taxon>Desulfovibrio</taxon>
    </lineage>
</organism>
<dbReference type="PANTHER" id="PTHR11061">
    <property type="entry name" value="RNA M5U METHYLTRANSFERASE"/>
    <property type="match status" value="1"/>
</dbReference>
<dbReference type="PROSITE" id="PS50926">
    <property type="entry name" value="TRAM"/>
    <property type="match status" value="1"/>
</dbReference>
<feature type="binding site" evidence="4">
    <location>
        <position position="340"/>
    </location>
    <ligand>
        <name>S-adenosyl-L-methionine</name>
        <dbReference type="ChEBI" id="CHEBI:59789"/>
    </ligand>
</feature>
<evidence type="ECO:0000256" key="1">
    <source>
        <dbReference type="ARBA" id="ARBA00022603"/>
    </source>
</evidence>
<dbReference type="Gene3D" id="2.40.50.140">
    <property type="entry name" value="Nucleic acid-binding proteins"/>
    <property type="match status" value="1"/>
</dbReference>
<dbReference type="InterPro" id="IPR029063">
    <property type="entry name" value="SAM-dependent_MTases_sf"/>
</dbReference>
<evidence type="ECO:0000259" key="6">
    <source>
        <dbReference type="PROSITE" id="PS50926"/>
    </source>
</evidence>
<dbReference type="PROSITE" id="PS01231">
    <property type="entry name" value="TRMA_2"/>
    <property type="match status" value="1"/>
</dbReference>
<feature type="domain" description="TRAM" evidence="6">
    <location>
        <begin position="4"/>
        <end position="62"/>
    </location>
</feature>
<feature type="binding site" evidence="4">
    <location>
        <position position="319"/>
    </location>
    <ligand>
        <name>S-adenosyl-L-methionine</name>
        <dbReference type="ChEBI" id="CHEBI:59789"/>
    </ligand>
</feature>
<feature type="binding site" evidence="4">
    <location>
        <position position="290"/>
    </location>
    <ligand>
        <name>S-adenosyl-L-methionine</name>
        <dbReference type="ChEBI" id="CHEBI:59789"/>
    </ligand>
</feature>
<name>A0A2Z6B2W2_9BACT</name>
<keyword evidence="8" id="KW-1185">Reference proteome</keyword>
<evidence type="ECO:0000313" key="7">
    <source>
        <dbReference type="EMBL" id="BBD09766.1"/>
    </source>
</evidence>
<comment type="similarity">
    <text evidence="4">Belongs to the class I-like SAM-binding methyltransferase superfamily. RNA M5U methyltransferase family.</text>
</comment>
<dbReference type="InterPro" id="IPR010280">
    <property type="entry name" value="U5_MeTrfase_fam"/>
</dbReference>
<dbReference type="FunFam" id="3.40.50.150:FF:000009">
    <property type="entry name" value="23S rRNA (Uracil(1939)-C(5))-methyltransferase RlmD"/>
    <property type="match status" value="1"/>
</dbReference>
<dbReference type="SUPFAM" id="SSF50249">
    <property type="entry name" value="Nucleic acid-binding proteins"/>
    <property type="match status" value="1"/>
</dbReference>
<sequence length="456" mass="50233">MSEFFHKGQTLELNVERMAFGGRGIARTEGFVVFVDGALPGQKVRATVTKAAKRFAEADVDEVLEQTPHWTQPFCLHFGKCGGCQFQDLDYAEQLKWKTEHVGDQLTRIARIEAPKIHPAQASPELRGFRNKMEFAFAGGGSESGPLSLGLHRKGSERIVNIEECHLPSPQCAEIVRHVREFCRRTSIPSYDPRTRRGLWRFLVIRETKTTMQTMVQIITSQAQDGGAIRSLADDLHQRFPALTTVVHSTRKARSAIAHGERQVFRTGDGYVMEQVGDIRYRISADSFFQTNTPAAELLYAAACKAAGLTGTEHVLDLYCGSGGLGLAMAKQAASVTGIETVPAAVRDAEANAKLNEFTNCTFIAGDVLEKLKTLEQKPDVVVTDPPRSGMHPDAAAALLELAPERIVYVSCNPSTLARDIKQLSGDYALTEAWPFDLFPHSPHIECVALLERLKS</sequence>
<evidence type="ECO:0000256" key="3">
    <source>
        <dbReference type="ARBA" id="ARBA00022691"/>
    </source>
</evidence>
<dbReference type="InterPro" id="IPR030391">
    <property type="entry name" value="MeTrfase_TrmA_CS"/>
</dbReference>
<dbReference type="InterPro" id="IPR012340">
    <property type="entry name" value="NA-bd_OB-fold"/>
</dbReference>
<dbReference type="InterPro" id="IPR030390">
    <property type="entry name" value="MeTrfase_TrmA_AS"/>
</dbReference>
<dbReference type="Gene3D" id="3.40.50.150">
    <property type="entry name" value="Vaccinia Virus protein VP39"/>
    <property type="match status" value="1"/>
</dbReference>
<proteinExistence type="inferred from homology"/>
<evidence type="ECO:0000313" key="8">
    <source>
        <dbReference type="Proteomes" id="UP000269883"/>
    </source>
</evidence>
<keyword evidence="2 4" id="KW-0808">Transferase</keyword>
<dbReference type="EMBL" id="AP017378">
    <property type="protein sequence ID" value="BBD09766.1"/>
    <property type="molecule type" value="Genomic_DNA"/>
</dbReference>
<keyword evidence="3 4" id="KW-0949">S-adenosyl-L-methionine</keyword>
<accession>A0A2Z6B2W2</accession>
<dbReference type="PROSITE" id="PS51687">
    <property type="entry name" value="SAM_MT_RNA_M5U"/>
    <property type="match status" value="1"/>
</dbReference>
<dbReference type="AlphaFoldDB" id="A0A2Z6B2W2"/>
<reference evidence="7 8" key="1">
    <citation type="journal article" date="2018" name="Sci. Adv.">
        <title>Multi-heme cytochromes provide a pathway for survival in energy-limited environments.</title>
        <authorList>
            <person name="Deng X."/>
            <person name="Dohmae N."/>
            <person name="Nealson K.H."/>
            <person name="Hashimoto K."/>
            <person name="Okamoto A."/>
        </authorList>
    </citation>
    <scope>NUCLEOTIDE SEQUENCE [LARGE SCALE GENOMIC DNA]</scope>
    <source>
        <strain evidence="7 8">IS5</strain>
    </source>
</reference>
<dbReference type="KEGG" id="dfl:DFE_3040"/>
<evidence type="ECO:0000256" key="2">
    <source>
        <dbReference type="ARBA" id="ARBA00022679"/>
    </source>
</evidence>
<dbReference type="Pfam" id="PF05958">
    <property type="entry name" value="tRNA_U5-meth_tr"/>
    <property type="match status" value="1"/>
</dbReference>
<dbReference type="RefSeq" id="WP_126380785.1">
    <property type="nucleotide sequence ID" value="NZ_AP017378.1"/>
</dbReference>